<dbReference type="InterPro" id="IPR008906">
    <property type="entry name" value="HATC_C_dom"/>
</dbReference>
<dbReference type="GO" id="GO:0008270">
    <property type="term" value="F:zinc ion binding"/>
    <property type="evidence" value="ECO:0007669"/>
    <property type="project" value="UniProtKB-KW"/>
</dbReference>
<accession>A0A5B0P4N2</accession>
<evidence type="ECO:0000313" key="8">
    <source>
        <dbReference type="EMBL" id="KAA1096421.1"/>
    </source>
</evidence>
<dbReference type="OrthoDB" id="3359487at2759"/>
<dbReference type="EMBL" id="VSWC01000067">
    <property type="protein sequence ID" value="KAA1096421.1"/>
    <property type="molecule type" value="Genomic_DNA"/>
</dbReference>
<evidence type="ECO:0000256" key="4">
    <source>
        <dbReference type="ARBA" id="ARBA00022833"/>
    </source>
</evidence>
<dbReference type="InterPro" id="IPR052035">
    <property type="entry name" value="ZnF_BED_domain_contain"/>
</dbReference>
<dbReference type="GO" id="GO:0005634">
    <property type="term" value="C:nucleus"/>
    <property type="evidence" value="ECO:0007669"/>
    <property type="project" value="UniProtKB-SubCell"/>
</dbReference>
<reference evidence="10 11" key="1">
    <citation type="submission" date="2019-05" db="EMBL/GenBank/DDBJ databases">
        <title>Emergence of the Ug99 lineage of the wheat stem rust pathogen through somatic hybridization.</title>
        <authorList>
            <person name="Li F."/>
            <person name="Upadhyaya N.M."/>
            <person name="Sperschneider J."/>
            <person name="Matny O."/>
            <person name="Nguyen-Phuc H."/>
            <person name="Mago R."/>
            <person name="Raley C."/>
            <person name="Miller M.E."/>
            <person name="Silverstein K.A.T."/>
            <person name="Henningsen E."/>
            <person name="Hirsch C.D."/>
            <person name="Visser B."/>
            <person name="Pretorius Z.A."/>
            <person name="Steffenson B.J."/>
            <person name="Schwessinger B."/>
            <person name="Dodds P.N."/>
            <person name="Figueroa M."/>
        </authorList>
    </citation>
    <scope>NUCLEOTIDE SEQUENCE [LARGE SCALE GENOMIC DNA]</scope>
    <source>
        <strain evidence="8">21-0</strain>
        <strain evidence="9 11">Ug99</strain>
    </source>
</reference>
<feature type="compositionally biased region" description="Acidic residues" evidence="6">
    <location>
        <begin position="27"/>
        <end position="52"/>
    </location>
</feature>
<evidence type="ECO:0000256" key="3">
    <source>
        <dbReference type="ARBA" id="ARBA00022771"/>
    </source>
</evidence>
<dbReference type="Pfam" id="PF05699">
    <property type="entry name" value="Dimer_Tnp_hAT"/>
    <property type="match status" value="1"/>
</dbReference>
<feature type="domain" description="HAT C-terminal dimerisation" evidence="7">
    <location>
        <begin position="320"/>
        <end position="391"/>
    </location>
</feature>
<keyword evidence="5" id="KW-0539">Nucleus</keyword>
<dbReference type="PANTHER" id="PTHR46481:SF10">
    <property type="entry name" value="ZINC FINGER BED DOMAIN-CONTAINING PROTEIN 39"/>
    <property type="match status" value="1"/>
</dbReference>
<dbReference type="Proteomes" id="UP000325313">
    <property type="component" value="Unassembled WGS sequence"/>
</dbReference>
<feature type="region of interest" description="Disordered" evidence="6">
    <location>
        <begin position="1"/>
        <end position="69"/>
    </location>
</feature>
<feature type="compositionally biased region" description="Acidic residues" evidence="6">
    <location>
        <begin position="1"/>
        <end position="13"/>
    </location>
</feature>
<evidence type="ECO:0000313" key="10">
    <source>
        <dbReference type="Proteomes" id="UP000324748"/>
    </source>
</evidence>
<dbReference type="InterPro" id="IPR012337">
    <property type="entry name" value="RNaseH-like_sf"/>
</dbReference>
<keyword evidence="4" id="KW-0862">Zinc</keyword>
<evidence type="ECO:0000313" key="9">
    <source>
        <dbReference type="EMBL" id="KAA1132013.1"/>
    </source>
</evidence>
<evidence type="ECO:0000256" key="1">
    <source>
        <dbReference type="ARBA" id="ARBA00004123"/>
    </source>
</evidence>
<keyword evidence="10" id="KW-1185">Reference proteome</keyword>
<keyword evidence="2" id="KW-0479">Metal-binding</keyword>
<comment type="subcellular location">
    <subcellularLocation>
        <location evidence="1">Nucleus</location>
    </subcellularLocation>
</comment>
<proteinExistence type="predicted"/>
<evidence type="ECO:0000313" key="11">
    <source>
        <dbReference type="Proteomes" id="UP000325313"/>
    </source>
</evidence>
<protein>
    <recommendedName>
        <fullName evidence="7">HAT C-terminal dimerisation domain-containing protein</fullName>
    </recommendedName>
</protein>
<dbReference type="Proteomes" id="UP000324748">
    <property type="component" value="Unassembled WGS sequence"/>
</dbReference>
<evidence type="ECO:0000256" key="2">
    <source>
        <dbReference type="ARBA" id="ARBA00022723"/>
    </source>
</evidence>
<dbReference type="AlphaFoldDB" id="A0A5B0P4N2"/>
<evidence type="ECO:0000256" key="5">
    <source>
        <dbReference type="ARBA" id="ARBA00023242"/>
    </source>
</evidence>
<evidence type="ECO:0000259" key="7">
    <source>
        <dbReference type="Pfam" id="PF05699"/>
    </source>
</evidence>
<comment type="caution">
    <text evidence="8">The sequence shown here is derived from an EMBL/GenBank/DDBJ whole genome shotgun (WGS) entry which is preliminary data.</text>
</comment>
<organism evidence="8 10">
    <name type="scientific">Puccinia graminis f. sp. tritici</name>
    <dbReference type="NCBI Taxonomy" id="56615"/>
    <lineage>
        <taxon>Eukaryota</taxon>
        <taxon>Fungi</taxon>
        <taxon>Dikarya</taxon>
        <taxon>Basidiomycota</taxon>
        <taxon>Pucciniomycotina</taxon>
        <taxon>Pucciniomycetes</taxon>
        <taxon>Pucciniales</taxon>
        <taxon>Pucciniaceae</taxon>
        <taxon>Puccinia</taxon>
    </lineage>
</organism>
<keyword evidence="3" id="KW-0863">Zinc-finger</keyword>
<evidence type="ECO:0000256" key="6">
    <source>
        <dbReference type="SAM" id="MobiDB-lite"/>
    </source>
</evidence>
<dbReference type="GO" id="GO:0046983">
    <property type="term" value="F:protein dimerization activity"/>
    <property type="evidence" value="ECO:0007669"/>
    <property type="project" value="InterPro"/>
</dbReference>
<gene>
    <name evidence="8" type="ORF">PGT21_050033</name>
    <name evidence="9" type="ORF">PGTUg99_050192</name>
</gene>
<sequence>MELDEGSEDEEAEVQIRRYDKDHSDTGEEADLDRYESEDDGIAEISDTELSTEDIKDLSDEDEEKDSYTSLSCKQSLPKFRAVARKLCKSPNSKAHFVELCIETECSKPHNIMRDVRTRWNSTFTQLEGIIRCEKAILIWQKDKKYGLTQRHHINKIDIKLAQDLLSILQLFYEQTLQVSTLGSARLTHIIVFIDEITEHLSSAIKGDGNNYPPVIRNACRIGLQLTNKYYTLTDCSPLYRIAMVLHPSFKEKYFQIAGWETEWITEALRLTREMFDTFYKPHIEFLPSSQPARSTKPKTGNIAQLALAAQSGLSSNDPLDNWLASSLILDNGSPINALKWWIQQKRAGNTHGGLLQMALDVLSCPATSVDVERAFSFGRDYVSEKRHRLSTVSISRGMTVAFYSKNNLIEPGVLRKWKDGLQEEKKRSLKGKGKKNSNLKLFFIDIISKL</sequence>
<name>A0A5B0P4N2_PUCGR</name>
<feature type="compositionally biased region" description="Basic and acidic residues" evidence="6">
    <location>
        <begin position="14"/>
        <end position="26"/>
    </location>
</feature>
<dbReference type="PANTHER" id="PTHR46481">
    <property type="entry name" value="ZINC FINGER BED DOMAIN-CONTAINING PROTEIN 4"/>
    <property type="match status" value="1"/>
</dbReference>
<dbReference type="SUPFAM" id="SSF53098">
    <property type="entry name" value="Ribonuclease H-like"/>
    <property type="match status" value="1"/>
</dbReference>
<dbReference type="EMBL" id="VDEP01000102">
    <property type="protein sequence ID" value="KAA1132013.1"/>
    <property type="molecule type" value="Genomic_DNA"/>
</dbReference>